<evidence type="ECO:0000313" key="2">
    <source>
        <dbReference type="Proteomes" id="UP000053342"/>
    </source>
</evidence>
<dbReference type="PANTHER" id="PTHR36922">
    <property type="entry name" value="BLL2446 PROTEIN"/>
    <property type="match status" value="1"/>
</dbReference>
<evidence type="ECO:0000313" key="1">
    <source>
        <dbReference type="EMBL" id="KIW39794.1"/>
    </source>
</evidence>
<evidence type="ECO:0008006" key="3">
    <source>
        <dbReference type="Google" id="ProtNLM"/>
    </source>
</evidence>
<gene>
    <name evidence="1" type="ORF">PV06_08378</name>
</gene>
<proteinExistence type="predicted"/>
<dbReference type="HOGENOM" id="CLU_090929_1_0_1"/>
<dbReference type="AlphaFoldDB" id="A0A0D2DW88"/>
<reference evidence="1 2" key="1">
    <citation type="submission" date="2015-01" db="EMBL/GenBank/DDBJ databases">
        <title>The Genome Sequence of Exophiala oligosperma CBS72588.</title>
        <authorList>
            <consortium name="The Broad Institute Genomics Platform"/>
            <person name="Cuomo C."/>
            <person name="de Hoog S."/>
            <person name="Gorbushina A."/>
            <person name="Stielow B."/>
            <person name="Teixiera M."/>
            <person name="Abouelleil A."/>
            <person name="Chapman S.B."/>
            <person name="Priest M."/>
            <person name="Young S.K."/>
            <person name="Wortman J."/>
            <person name="Nusbaum C."/>
            <person name="Birren B."/>
        </authorList>
    </citation>
    <scope>NUCLEOTIDE SEQUENCE [LARGE SCALE GENOMIC DNA]</scope>
    <source>
        <strain evidence="1 2">CBS 72588</strain>
    </source>
</reference>
<dbReference type="SUPFAM" id="SSF109854">
    <property type="entry name" value="DinB/YfiT-like putative metalloenzymes"/>
    <property type="match status" value="1"/>
</dbReference>
<dbReference type="RefSeq" id="XP_016260010.1">
    <property type="nucleotide sequence ID" value="XM_016409702.1"/>
</dbReference>
<dbReference type="EMBL" id="KN847339">
    <property type="protein sequence ID" value="KIW39794.1"/>
    <property type="molecule type" value="Genomic_DNA"/>
</dbReference>
<dbReference type="InterPro" id="IPR018531">
    <property type="entry name" value="DUF1993"/>
</dbReference>
<dbReference type="VEuPathDB" id="FungiDB:PV06_08378"/>
<sequence length="164" mass="18193">MSKLTLYDTAVVPIIGTLKQLAAILKKGESHLDAKGLPHSTLLEARIAPDMNPLPFQVQTASNTAKFLAVRVGGVPNEAWADDEKTFPELHARITKTIAFLESVKRESFDDKEGVELTVRDRNYTGLSYVTGFALPNFYFHAVTVYDLLRMNGVDVGKKDWLAL</sequence>
<accession>A0A0D2DW88</accession>
<dbReference type="STRING" id="215243.A0A0D2DW88"/>
<dbReference type="OrthoDB" id="3724345at2759"/>
<organism evidence="1 2">
    <name type="scientific">Exophiala oligosperma</name>
    <dbReference type="NCBI Taxonomy" id="215243"/>
    <lineage>
        <taxon>Eukaryota</taxon>
        <taxon>Fungi</taxon>
        <taxon>Dikarya</taxon>
        <taxon>Ascomycota</taxon>
        <taxon>Pezizomycotina</taxon>
        <taxon>Eurotiomycetes</taxon>
        <taxon>Chaetothyriomycetidae</taxon>
        <taxon>Chaetothyriales</taxon>
        <taxon>Herpotrichiellaceae</taxon>
        <taxon>Exophiala</taxon>
    </lineage>
</organism>
<dbReference type="InterPro" id="IPR034660">
    <property type="entry name" value="DinB/YfiT-like"/>
</dbReference>
<dbReference type="Gene3D" id="1.20.120.450">
    <property type="entry name" value="dinb family like domain"/>
    <property type="match status" value="1"/>
</dbReference>
<protein>
    <recommendedName>
        <fullName evidence="3">DUF1993 domain-containing protein</fullName>
    </recommendedName>
</protein>
<dbReference type="GeneID" id="27360452"/>
<dbReference type="PANTHER" id="PTHR36922:SF1">
    <property type="entry name" value="DUF1993 DOMAIN-CONTAINING PROTEIN"/>
    <property type="match status" value="1"/>
</dbReference>
<dbReference type="Pfam" id="PF09351">
    <property type="entry name" value="DUF1993"/>
    <property type="match status" value="1"/>
</dbReference>
<keyword evidence="2" id="KW-1185">Reference proteome</keyword>
<name>A0A0D2DW88_9EURO</name>
<dbReference type="Proteomes" id="UP000053342">
    <property type="component" value="Unassembled WGS sequence"/>
</dbReference>